<dbReference type="CDD" id="cd00038">
    <property type="entry name" value="CAP_ED"/>
    <property type="match status" value="1"/>
</dbReference>
<protein>
    <submittedName>
        <fullName evidence="2">Crp/Fnr family transcriptional regulator</fullName>
    </submittedName>
</protein>
<dbReference type="PROSITE" id="PS50042">
    <property type="entry name" value="CNMP_BINDING_3"/>
    <property type="match status" value="1"/>
</dbReference>
<dbReference type="Gene3D" id="2.60.120.10">
    <property type="entry name" value="Jelly Rolls"/>
    <property type="match status" value="1"/>
</dbReference>
<keyword evidence="3" id="KW-1185">Reference proteome</keyword>
<sequence length="191" mass="22710">MSELILSNFALHIALAPEEKEQVLALLQIKKVTKRSILLRPGEIERHIYFINKGCLRMYHTDKDGQEHNLCFYPENWWACDIVSFFKAKRATNSIQALEDTEVCYFSLPALERLFNELPRFERFFRILTQNGFDMFQRRVTSNLSKTAEQRYREFHRHYPGLEQRISQKHIASYLGITAAFLSMMRKERDL</sequence>
<proteinExistence type="predicted"/>
<evidence type="ECO:0000313" key="2">
    <source>
        <dbReference type="EMBL" id="MBE9663145.1"/>
    </source>
</evidence>
<comment type="caution">
    <text evidence="2">The sequence shown here is derived from an EMBL/GenBank/DDBJ whole genome shotgun (WGS) entry which is preliminary data.</text>
</comment>
<dbReference type="AlphaFoldDB" id="A0A929KZ06"/>
<reference evidence="2" key="1">
    <citation type="submission" date="2020-10" db="EMBL/GenBank/DDBJ databases">
        <title>Mucilaginibacter mali sp. nov., isolated from rhizosphere soil of apple orchard.</title>
        <authorList>
            <person name="Lee J.-S."/>
            <person name="Kim H.S."/>
            <person name="Kim J.-S."/>
        </authorList>
    </citation>
    <scope>NUCLEOTIDE SEQUENCE</scope>
    <source>
        <strain evidence="2">KCTC 22746</strain>
    </source>
</reference>
<dbReference type="Pfam" id="PF00027">
    <property type="entry name" value="cNMP_binding"/>
    <property type="match status" value="1"/>
</dbReference>
<dbReference type="InterPro" id="IPR000595">
    <property type="entry name" value="cNMP-bd_dom"/>
</dbReference>
<feature type="domain" description="Cyclic nucleotide-binding" evidence="1">
    <location>
        <begin position="11"/>
        <end position="115"/>
    </location>
</feature>
<dbReference type="SMART" id="SM00100">
    <property type="entry name" value="cNMP"/>
    <property type="match status" value="1"/>
</dbReference>
<dbReference type="Proteomes" id="UP000622475">
    <property type="component" value="Unassembled WGS sequence"/>
</dbReference>
<evidence type="ECO:0000259" key="1">
    <source>
        <dbReference type="PROSITE" id="PS50042"/>
    </source>
</evidence>
<accession>A0A929KZ06</accession>
<dbReference type="EMBL" id="JADFFL010000005">
    <property type="protein sequence ID" value="MBE9663145.1"/>
    <property type="molecule type" value="Genomic_DNA"/>
</dbReference>
<dbReference type="RefSeq" id="WP_194112369.1">
    <property type="nucleotide sequence ID" value="NZ_JADFFL010000005.1"/>
</dbReference>
<evidence type="ECO:0000313" key="3">
    <source>
        <dbReference type="Proteomes" id="UP000622475"/>
    </source>
</evidence>
<dbReference type="InterPro" id="IPR014710">
    <property type="entry name" value="RmlC-like_jellyroll"/>
</dbReference>
<dbReference type="InterPro" id="IPR018490">
    <property type="entry name" value="cNMP-bd_dom_sf"/>
</dbReference>
<gene>
    <name evidence="2" type="ORF">IRJ16_14745</name>
</gene>
<dbReference type="SUPFAM" id="SSF51206">
    <property type="entry name" value="cAMP-binding domain-like"/>
    <property type="match status" value="1"/>
</dbReference>
<organism evidence="2 3">
    <name type="scientific">Mucilaginibacter myungsuensis</name>
    <dbReference type="NCBI Taxonomy" id="649104"/>
    <lineage>
        <taxon>Bacteria</taxon>
        <taxon>Pseudomonadati</taxon>
        <taxon>Bacteroidota</taxon>
        <taxon>Sphingobacteriia</taxon>
        <taxon>Sphingobacteriales</taxon>
        <taxon>Sphingobacteriaceae</taxon>
        <taxon>Mucilaginibacter</taxon>
    </lineage>
</organism>
<name>A0A929KZ06_9SPHI</name>